<feature type="non-terminal residue" evidence="3">
    <location>
        <position position="166"/>
    </location>
</feature>
<evidence type="ECO:0000313" key="3">
    <source>
        <dbReference type="EMBL" id="SVD61948.1"/>
    </source>
</evidence>
<dbReference type="GO" id="GO:0006571">
    <property type="term" value="P:tyrosine biosynthetic process"/>
    <property type="evidence" value="ECO:0007669"/>
    <property type="project" value="InterPro"/>
</dbReference>
<dbReference type="InterPro" id="IPR050812">
    <property type="entry name" value="Preph/Arog_dehydrog"/>
</dbReference>
<dbReference type="Gene3D" id="3.40.50.720">
    <property type="entry name" value="NAD(P)-binding Rossmann-like Domain"/>
    <property type="match status" value="1"/>
</dbReference>
<dbReference type="PANTHER" id="PTHR21363:SF0">
    <property type="entry name" value="PREPHENATE DEHYDROGENASE [NADP(+)]"/>
    <property type="match status" value="1"/>
</dbReference>
<dbReference type="PROSITE" id="PS51176">
    <property type="entry name" value="PDH_ADH"/>
    <property type="match status" value="1"/>
</dbReference>
<protein>
    <recommendedName>
        <fullName evidence="2">Prephenate/arogenate dehydrogenase domain-containing protein</fullName>
    </recommendedName>
</protein>
<name>A0A382WUL9_9ZZZZ</name>
<organism evidence="3">
    <name type="scientific">marine metagenome</name>
    <dbReference type="NCBI Taxonomy" id="408172"/>
    <lineage>
        <taxon>unclassified sequences</taxon>
        <taxon>metagenomes</taxon>
        <taxon>ecological metagenomes</taxon>
    </lineage>
</organism>
<accession>A0A382WUL9</accession>
<reference evidence="3" key="1">
    <citation type="submission" date="2018-05" db="EMBL/GenBank/DDBJ databases">
        <authorList>
            <person name="Lanie J.A."/>
            <person name="Ng W.-L."/>
            <person name="Kazmierczak K.M."/>
            <person name="Andrzejewski T.M."/>
            <person name="Davidsen T.M."/>
            <person name="Wayne K.J."/>
            <person name="Tettelin H."/>
            <person name="Glass J.I."/>
            <person name="Rusch D."/>
            <person name="Podicherti R."/>
            <person name="Tsui H.-C.T."/>
            <person name="Winkler M.E."/>
        </authorList>
    </citation>
    <scope>NUCLEOTIDE SEQUENCE</scope>
</reference>
<proteinExistence type="predicted"/>
<sequence length="166" mass="16709">VSRRATVVGVGLIGGSIGLALRGQGWHVSGVEVDENRLAVALDIGAVDAVGWDAEAEISFVATPVGQIPEMAVEALAVAPGGVVTDVGGVKASVVETVGDPRFVGGHPMAGSEQEGVEGADPAMFVDANWVLTPSGDTDDGAFALIRSVVTSLGAEVVTLAPDRHD</sequence>
<dbReference type="InterPro" id="IPR003099">
    <property type="entry name" value="Prephen_DH"/>
</dbReference>
<keyword evidence="1" id="KW-0560">Oxidoreductase</keyword>
<dbReference type="EMBL" id="UINC01162279">
    <property type="protein sequence ID" value="SVD61948.1"/>
    <property type="molecule type" value="Genomic_DNA"/>
</dbReference>
<dbReference type="InterPro" id="IPR046826">
    <property type="entry name" value="PDH_N"/>
</dbReference>
<feature type="domain" description="Prephenate/arogenate dehydrogenase" evidence="2">
    <location>
        <begin position="3"/>
        <end position="166"/>
    </location>
</feature>
<gene>
    <name evidence="3" type="ORF">METZ01_LOCUS414802</name>
</gene>
<dbReference type="SUPFAM" id="SSF51735">
    <property type="entry name" value="NAD(P)-binding Rossmann-fold domains"/>
    <property type="match status" value="1"/>
</dbReference>
<dbReference type="GO" id="GO:0070403">
    <property type="term" value="F:NAD+ binding"/>
    <property type="evidence" value="ECO:0007669"/>
    <property type="project" value="InterPro"/>
</dbReference>
<dbReference type="InterPro" id="IPR036291">
    <property type="entry name" value="NAD(P)-bd_dom_sf"/>
</dbReference>
<feature type="non-terminal residue" evidence="3">
    <location>
        <position position="1"/>
    </location>
</feature>
<evidence type="ECO:0000256" key="1">
    <source>
        <dbReference type="ARBA" id="ARBA00023002"/>
    </source>
</evidence>
<dbReference type="GO" id="GO:0004665">
    <property type="term" value="F:prephenate dehydrogenase (NADP+) activity"/>
    <property type="evidence" value="ECO:0007669"/>
    <property type="project" value="InterPro"/>
</dbReference>
<dbReference type="Pfam" id="PF02153">
    <property type="entry name" value="PDH_N"/>
    <property type="match status" value="1"/>
</dbReference>
<dbReference type="PANTHER" id="PTHR21363">
    <property type="entry name" value="PREPHENATE DEHYDROGENASE"/>
    <property type="match status" value="1"/>
</dbReference>
<dbReference type="AlphaFoldDB" id="A0A382WUL9"/>
<evidence type="ECO:0000259" key="2">
    <source>
        <dbReference type="PROSITE" id="PS51176"/>
    </source>
</evidence>
<dbReference type="GO" id="GO:0008977">
    <property type="term" value="F:prephenate dehydrogenase (NAD+) activity"/>
    <property type="evidence" value="ECO:0007669"/>
    <property type="project" value="InterPro"/>
</dbReference>